<name>A0A2X4T812_SALER</name>
<dbReference type="EMBL" id="LS483466">
    <property type="protein sequence ID" value="SQI23336.1"/>
    <property type="molecule type" value="Genomic_DNA"/>
</dbReference>
<organism evidence="1 2">
    <name type="scientific">Salmonella enterica subsp. arizonae</name>
    <dbReference type="NCBI Taxonomy" id="59203"/>
    <lineage>
        <taxon>Bacteria</taxon>
        <taxon>Pseudomonadati</taxon>
        <taxon>Pseudomonadota</taxon>
        <taxon>Gammaproteobacteria</taxon>
        <taxon>Enterobacterales</taxon>
        <taxon>Enterobacteriaceae</taxon>
        <taxon>Salmonella</taxon>
    </lineage>
</organism>
<evidence type="ECO:0000313" key="1">
    <source>
        <dbReference type="EMBL" id="SQI23336.1"/>
    </source>
</evidence>
<reference evidence="1 2" key="1">
    <citation type="submission" date="2018-06" db="EMBL/GenBank/DDBJ databases">
        <authorList>
            <consortium name="Pathogen Informatics"/>
            <person name="Doyle S."/>
        </authorList>
    </citation>
    <scope>NUCLEOTIDE SEQUENCE [LARGE SCALE GENOMIC DNA]</scope>
    <source>
        <strain evidence="1 2">NCTC7307</strain>
    </source>
</reference>
<dbReference type="Proteomes" id="UP000248731">
    <property type="component" value="Chromosome 1"/>
</dbReference>
<gene>
    <name evidence="1" type="ORF">NCTC7307_02348</name>
</gene>
<protein>
    <submittedName>
        <fullName evidence="1">Uncharacterized protein</fullName>
    </submittedName>
</protein>
<sequence>MTSKRRLRRKQCGCKKRHKTADCAQIELWIIRKRYGHQGRWAFTAVRSAITTTSGIHQGVTASVQVMGGGNEQRI</sequence>
<accession>A0A2X4T812</accession>
<dbReference type="AlphaFoldDB" id="A0A2X4T812"/>
<evidence type="ECO:0000313" key="2">
    <source>
        <dbReference type="Proteomes" id="UP000248731"/>
    </source>
</evidence>
<proteinExistence type="predicted"/>
<keyword evidence="2" id="KW-1185">Reference proteome</keyword>